<dbReference type="PANTHER" id="PTHR32552:SF81">
    <property type="entry name" value="TONB-DEPENDENT OUTER MEMBRANE RECEPTOR"/>
    <property type="match status" value="1"/>
</dbReference>
<keyword evidence="7" id="KW-0406">Ion transport</keyword>
<evidence type="ECO:0000256" key="4">
    <source>
        <dbReference type="ARBA" id="ARBA00022496"/>
    </source>
</evidence>
<keyword evidence="8 12" id="KW-0798">TonB box</keyword>
<dbReference type="PROSITE" id="PS52016">
    <property type="entry name" value="TONB_DEPENDENT_REC_3"/>
    <property type="match status" value="1"/>
</dbReference>
<evidence type="ECO:0000256" key="9">
    <source>
        <dbReference type="ARBA" id="ARBA00023136"/>
    </source>
</evidence>
<keyword evidence="6" id="KW-0408">Iron</keyword>
<dbReference type="RefSeq" id="WP_377375248.1">
    <property type="nucleotide sequence ID" value="NZ_JBHSSW010000003.1"/>
</dbReference>
<evidence type="ECO:0000313" key="17">
    <source>
        <dbReference type="Proteomes" id="UP001596303"/>
    </source>
</evidence>
<evidence type="ECO:0000256" key="10">
    <source>
        <dbReference type="ARBA" id="ARBA00023237"/>
    </source>
</evidence>
<comment type="subcellular location">
    <subcellularLocation>
        <location evidence="1 11">Cell outer membrane</location>
        <topology evidence="1 11">Multi-pass membrane protein</topology>
    </subcellularLocation>
</comment>
<feature type="domain" description="TonB-dependent receptor plug" evidence="15">
    <location>
        <begin position="64"/>
        <end position="170"/>
    </location>
</feature>
<evidence type="ECO:0000256" key="7">
    <source>
        <dbReference type="ARBA" id="ARBA00023065"/>
    </source>
</evidence>
<dbReference type="InterPro" id="IPR012910">
    <property type="entry name" value="Plug_dom"/>
</dbReference>
<comment type="caution">
    <text evidence="16">The sequence shown here is derived from an EMBL/GenBank/DDBJ whole genome shotgun (WGS) entry which is preliminary data.</text>
</comment>
<keyword evidence="4" id="KW-0410">Iron transport</keyword>
<evidence type="ECO:0000256" key="12">
    <source>
        <dbReference type="RuleBase" id="RU003357"/>
    </source>
</evidence>
<evidence type="ECO:0000256" key="8">
    <source>
        <dbReference type="ARBA" id="ARBA00023077"/>
    </source>
</evidence>
<name>A0ABW1S616_9PROT</name>
<accession>A0ABW1S616</accession>
<feature type="chain" id="PRO_5045929422" evidence="13">
    <location>
        <begin position="28"/>
        <end position="860"/>
    </location>
</feature>
<evidence type="ECO:0000256" key="2">
    <source>
        <dbReference type="ARBA" id="ARBA00022448"/>
    </source>
</evidence>
<gene>
    <name evidence="16" type="ORF">ACFQDM_03000</name>
</gene>
<feature type="signal peptide" evidence="13">
    <location>
        <begin position="1"/>
        <end position="27"/>
    </location>
</feature>
<keyword evidence="13" id="KW-0732">Signal</keyword>
<keyword evidence="10 11" id="KW-0998">Cell outer membrane</keyword>
<evidence type="ECO:0000256" key="11">
    <source>
        <dbReference type="PROSITE-ProRule" id="PRU01360"/>
    </source>
</evidence>
<dbReference type="InterPro" id="IPR000531">
    <property type="entry name" value="Beta-barrel_TonB"/>
</dbReference>
<sequence>MPSNYLRQLLLASASVMTFASVSPALAQEATEAEAAPAAAEPEADQSMKLTTVTVTAQRREESANDVPMAIQAFGAEQMDTLRVNSVDDLQSLVPSFTVSQSYQGVPTYTLRGIGFNTINMSATSTVGTYVDEVAYPYPIMNSGPVFDIERIEVLKGPQGTLFGRNTTAGLFNVVTNKPSEEFEASLKADLGNYQTFNYEGMMNLPISDTFQARFAFRQETSAEGWQKSMSHDETRGKVDKTGYRLALAWQPTPMFDVDFSYNGWLNKSDTLGGQAIGLTPNTNPFFIVPGTNGPSTASGFLEPGLLDFIQNNQPTSGEDADWAPRARREATVGGVPGLEGPLEEDSRFDAVKLGLNYEFDNGMRVVSLTGYNKLERESMLDWSGAPFQILTQDIDGEIESLSQEIRLEGETGIASWLVGAYYGKDEITDSNQTNLRDNANSNFVSTAAYLLTVDPTQLGFPPEIAGLVAAMNIDPETGAPYTAAELLNSFQTYYDIGEFETTTWSIFANADWDISPELTLTTGVRYTEDSQDYVGCSGDINGSMQPNVNVFNRVFFTGLYGLAVPPAALEENGCNTYSETNNAFGPVVSDLTEDNVSWRVVANYTPERFDDLLLFASVSQGYKGASVPVNAASKAEQNFPATQESLLAYELGVKAGLLNGRMQANASVFYYDYEDKQVSTYFPDPIYRALSQLQNAPSGKAYGFDGELTWLVFDSLTAIAGATFLHTEYGSFETFDTFGTPINREGDPFLYSPEETLSLSLIYDREVSPNWGLEASLSGRWQSDSTASSPDDELYDIDAYGTLNGSIGLYTLDDKWKVSLWGKNLTDEYYWQQVISNANTVIRFAGKPRTFGLSLSYTY</sequence>
<proteinExistence type="inferred from homology"/>
<dbReference type="Gene3D" id="2.40.170.20">
    <property type="entry name" value="TonB-dependent receptor, beta-barrel domain"/>
    <property type="match status" value="1"/>
</dbReference>
<organism evidence="16 17">
    <name type="scientific">Ponticaulis profundi</name>
    <dbReference type="NCBI Taxonomy" id="2665222"/>
    <lineage>
        <taxon>Bacteria</taxon>
        <taxon>Pseudomonadati</taxon>
        <taxon>Pseudomonadota</taxon>
        <taxon>Alphaproteobacteria</taxon>
        <taxon>Hyphomonadales</taxon>
        <taxon>Hyphomonadaceae</taxon>
        <taxon>Ponticaulis</taxon>
    </lineage>
</organism>
<reference evidence="17" key="1">
    <citation type="journal article" date="2019" name="Int. J. Syst. Evol. Microbiol.">
        <title>The Global Catalogue of Microorganisms (GCM) 10K type strain sequencing project: providing services to taxonomists for standard genome sequencing and annotation.</title>
        <authorList>
            <consortium name="The Broad Institute Genomics Platform"/>
            <consortium name="The Broad Institute Genome Sequencing Center for Infectious Disease"/>
            <person name="Wu L."/>
            <person name="Ma J."/>
        </authorList>
    </citation>
    <scope>NUCLEOTIDE SEQUENCE [LARGE SCALE GENOMIC DNA]</scope>
    <source>
        <strain evidence="17">CGMCC-1.15741</strain>
    </source>
</reference>
<evidence type="ECO:0000256" key="6">
    <source>
        <dbReference type="ARBA" id="ARBA00023004"/>
    </source>
</evidence>
<dbReference type="InterPro" id="IPR036942">
    <property type="entry name" value="Beta-barrel_TonB_sf"/>
</dbReference>
<evidence type="ECO:0000256" key="3">
    <source>
        <dbReference type="ARBA" id="ARBA00022452"/>
    </source>
</evidence>
<dbReference type="Pfam" id="PF07715">
    <property type="entry name" value="Plug"/>
    <property type="match status" value="1"/>
</dbReference>
<dbReference type="InterPro" id="IPR039426">
    <property type="entry name" value="TonB-dep_rcpt-like"/>
</dbReference>
<dbReference type="Pfam" id="PF00593">
    <property type="entry name" value="TonB_dep_Rec_b-barrel"/>
    <property type="match status" value="1"/>
</dbReference>
<evidence type="ECO:0000256" key="13">
    <source>
        <dbReference type="SAM" id="SignalP"/>
    </source>
</evidence>
<dbReference type="Gene3D" id="2.170.130.10">
    <property type="entry name" value="TonB-dependent receptor, plug domain"/>
    <property type="match status" value="1"/>
</dbReference>
<feature type="domain" description="TonB-dependent receptor-like beta-barrel" evidence="14">
    <location>
        <begin position="331"/>
        <end position="826"/>
    </location>
</feature>
<keyword evidence="5 11" id="KW-0812">Transmembrane</keyword>
<keyword evidence="2 11" id="KW-0813">Transport</keyword>
<keyword evidence="16" id="KW-0675">Receptor</keyword>
<evidence type="ECO:0000256" key="1">
    <source>
        <dbReference type="ARBA" id="ARBA00004571"/>
    </source>
</evidence>
<keyword evidence="9 11" id="KW-0472">Membrane</keyword>
<dbReference type="PANTHER" id="PTHR32552">
    <property type="entry name" value="FERRICHROME IRON RECEPTOR-RELATED"/>
    <property type="match status" value="1"/>
</dbReference>
<keyword evidence="17" id="KW-1185">Reference proteome</keyword>
<protein>
    <submittedName>
        <fullName evidence="16">TonB-dependent receptor</fullName>
    </submittedName>
</protein>
<dbReference type="Proteomes" id="UP001596303">
    <property type="component" value="Unassembled WGS sequence"/>
</dbReference>
<keyword evidence="3 11" id="KW-1134">Transmembrane beta strand</keyword>
<evidence type="ECO:0000259" key="14">
    <source>
        <dbReference type="Pfam" id="PF00593"/>
    </source>
</evidence>
<evidence type="ECO:0000259" key="15">
    <source>
        <dbReference type="Pfam" id="PF07715"/>
    </source>
</evidence>
<dbReference type="InterPro" id="IPR037066">
    <property type="entry name" value="Plug_dom_sf"/>
</dbReference>
<dbReference type="SUPFAM" id="SSF56935">
    <property type="entry name" value="Porins"/>
    <property type="match status" value="1"/>
</dbReference>
<dbReference type="EMBL" id="JBHSSW010000003">
    <property type="protein sequence ID" value="MFC6197025.1"/>
    <property type="molecule type" value="Genomic_DNA"/>
</dbReference>
<evidence type="ECO:0000313" key="16">
    <source>
        <dbReference type="EMBL" id="MFC6197025.1"/>
    </source>
</evidence>
<evidence type="ECO:0000256" key="5">
    <source>
        <dbReference type="ARBA" id="ARBA00022692"/>
    </source>
</evidence>
<comment type="similarity">
    <text evidence="11 12">Belongs to the TonB-dependent receptor family.</text>
</comment>